<dbReference type="InterPro" id="IPR003313">
    <property type="entry name" value="AraC-bd"/>
</dbReference>
<dbReference type="Gene3D" id="1.10.10.60">
    <property type="entry name" value="Homeodomain-like"/>
    <property type="match status" value="2"/>
</dbReference>
<dbReference type="PRINTS" id="PR00032">
    <property type="entry name" value="HTHARAC"/>
</dbReference>
<evidence type="ECO:0000313" key="5">
    <source>
        <dbReference type="EMBL" id="MDO5986563.1"/>
    </source>
</evidence>
<dbReference type="Proteomes" id="UP001176891">
    <property type="component" value="Unassembled WGS sequence"/>
</dbReference>
<dbReference type="SUPFAM" id="SSF46689">
    <property type="entry name" value="Homeodomain-like"/>
    <property type="match status" value="2"/>
</dbReference>
<gene>
    <name evidence="5" type="ORF">Q4Q39_04000</name>
</gene>
<evidence type="ECO:0000259" key="4">
    <source>
        <dbReference type="PROSITE" id="PS01124"/>
    </source>
</evidence>
<keyword evidence="6" id="KW-1185">Reference proteome</keyword>
<dbReference type="InterPro" id="IPR009057">
    <property type="entry name" value="Homeodomain-like_sf"/>
</dbReference>
<feature type="domain" description="HTH araC/xylS-type" evidence="4">
    <location>
        <begin position="191"/>
        <end position="289"/>
    </location>
</feature>
<name>A0ABT8WY33_9FLAO</name>
<dbReference type="SUPFAM" id="SSF51215">
    <property type="entry name" value="Regulatory protein AraC"/>
    <property type="match status" value="1"/>
</dbReference>
<reference evidence="5" key="1">
    <citation type="submission" date="2023-07" db="EMBL/GenBank/DDBJ databases">
        <title>Two novel species in the genus Flavivirga.</title>
        <authorList>
            <person name="Kwon K."/>
        </authorList>
    </citation>
    <scope>NUCLEOTIDE SEQUENCE</scope>
    <source>
        <strain evidence="5">KACC 14157</strain>
    </source>
</reference>
<dbReference type="EMBL" id="JAUOEM010000001">
    <property type="protein sequence ID" value="MDO5986563.1"/>
    <property type="molecule type" value="Genomic_DNA"/>
</dbReference>
<dbReference type="Pfam" id="PF12833">
    <property type="entry name" value="HTH_18"/>
    <property type="match status" value="1"/>
</dbReference>
<dbReference type="CDD" id="cd06986">
    <property type="entry name" value="cupin_MmsR-like_N"/>
    <property type="match status" value="1"/>
</dbReference>
<dbReference type="Gene3D" id="2.60.120.280">
    <property type="entry name" value="Regulatory protein AraC"/>
    <property type="match status" value="1"/>
</dbReference>
<dbReference type="PROSITE" id="PS01124">
    <property type="entry name" value="HTH_ARAC_FAMILY_2"/>
    <property type="match status" value="1"/>
</dbReference>
<dbReference type="RefSeq" id="WP_303281075.1">
    <property type="nucleotide sequence ID" value="NZ_BAABCZ010000016.1"/>
</dbReference>
<accession>A0ABT8WY33</accession>
<protein>
    <submittedName>
        <fullName evidence="5">AraC family transcriptional regulator</fullName>
    </submittedName>
</protein>
<evidence type="ECO:0000256" key="2">
    <source>
        <dbReference type="ARBA" id="ARBA00023125"/>
    </source>
</evidence>
<keyword evidence="2" id="KW-0238">DNA-binding</keyword>
<dbReference type="InterPro" id="IPR020449">
    <property type="entry name" value="Tscrpt_reg_AraC-type_HTH"/>
</dbReference>
<keyword evidence="3" id="KW-0804">Transcription</keyword>
<dbReference type="PANTHER" id="PTHR43280">
    <property type="entry name" value="ARAC-FAMILY TRANSCRIPTIONAL REGULATOR"/>
    <property type="match status" value="1"/>
</dbReference>
<organism evidence="5 6">
    <name type="scientific">Flavivirga amylovorans</name>
    <dbReference type="NCBI Taxonomy" id="870486"/>
    <lineage>
        <taxon>Bacteria</taxon>
        <taxon>Pseudomonadati</taxon>
        <taxon>Bacteroidota</taxon>
        <taxon>Flavobacteriia</taxon>
        <taxon>Flavobacteriales</taxon>
        <taxon>Flavobacteriaceae</taxon>
        <taxon>Flavivirga</taxon>
    </lineage>
</organism>
<dbReference type="InterPro" id="IPR018060">
    <property type="entry name" value="HTH_AraC"/>
</dbReference>
<comment type="caution">
    <text evidence="5">The sequence shown here is derived from an EMBL/GenBank/DDBJ whole genome shotgun (WGS) entry which is preliminary data.</text>
</comment>
<evidence type="ECO:0000256" key="1">
    <source>
        <dbReference type="ARBA" id="ARBA00023015"/>
    </source>
</evidence>
<dbReference type="PROSITE" id="PS00041">
    <property type="entry name" value="HTH_ARAC_FAMILY_1"/>
    <property type="match status" value="1"/>
</dbReference>
<dbReference type="InterPro" id="IPR018062">
    <property type="entry name" value="HTH_AraC-typ_CS"/>
</dbReference>
<proteinExistence type="predicted"/>
<sequence length="291" mass="34372">MRKKDSFTGEKILVIPKKSIKILKKHTFTRGLYVTDVGFFPNAKYHYRERGQGCSEYILILCVKGSGWIEINGKRNFIHKNQYHIIPPNTTHKYASNHDKPWSIYWIHFGGENTDHFILPYNYPRILNNDINTKLEDQFHLFEEIYYTLEAGLSLNNLEYSSVILINLLGSLKYLSLYRKNRKIYRKDPISKATIYMKDNLNQNITVRDLAIHCGFSVSHFCLLFKKHTDHTPIEHLTFLRIQKACHLLDYSTLRINEIARTIGYEDPYYFTRVFKNTMGKSPSSYRLKKD</sequence>
<evidence type="ECO:0000256" key="3">
    <source>
        <dbReference type="ARBA" id="ARBA00023163"/>
    </source>
</evidence>
<dbReference type="Pfam" id="PF02311">
    <property type="entry name" value="AraC_binding"/>
    <property type="match status" value="1"/>
</dbReference>
<dbReference type="PANTHER" id="PTHR43280:SF30">
    <property type="entry name" value="MMSAB OPERON REGULATORY PROTEIN"/>
    <property type="match status" value="1"/>
</dbReference>
<dbReference type="InterPro" id="IPR037923">
    <property type="entry name" value="HTH-like"/>
</dbReference>
<keyword evidence="1" id="KW-0805">Transcription regulation</keyword>
<evidence type="ECO:0000313" key="6">
    <source>
        <dbReference type="Proteomes" id="UP001176891"/>
    </source>
</evidence>
<dbReference type="SMART" id="SM00342">
    <property type="entry name" value="HTH_ARAC"/>
    <property type="match status" value="1"/>
</dbReference>